<accession>A0ABQ8Y8J8</accession>
<feature type="compositionally biased region" description="Basic residues" evidence="2">
    <location>
        <begin position="80"/>
        <end position="90"/>
    </location>
</feature>
<feature type="compositionally biased region" description="Polar residues" evidence="2">
    <location>
        <begin position="1"/>
        <end position="11"/>
    </location>
</feature>
<sequence>MSQRVLKNQNISKKEQTPKNTKKNNKNQRTPKNSKKKLQKISKKTTPKNQTQKPNSNKKKNIKKNRSKIRSKIKTTPTILKKHKPSSTRKVKGYNQLIKSYDRLNVQKETLTNELNELHCTHLKESNKSNERYSILKSELVANQKKLNRLENQNTELTKELTITQKNTEHERKKLLEEKENEFLKISKIHQQVIENHHQKIFQQEKKIKELSLFLQNKGIDPISFQHFEKIINASQEHTNFSRDVLNFDKIENVKQNLDSIYLTLTQILK</sequence>
<feature type="region of interest" description="Disordered" evidence="2">
    <location>
        <begin position="1"/>
        <end position="90"/>
    </location>
</feature>
<feature type="compositionally biased region" description="Basic residues" evidence="2">
    <location>
        <begin position="56"/>
        <end position="73"/>
    </location>
</feature>
<reference evidence="3" key="1">
    <citation type="submission" date="2022-08" db="EMBL/GenBank/DDBJ databases">
        <title>Novel sulfate-reducing endosymbionts in the free-living metamonad Anaeramoeba.</title>
        <authorList>
            <person name="Jerlstrom-Hultqvist J."/>
            <person name="Cepicka I."/>
            <person name="Gallot-Lavallee L."/>
            <person name="Salas-Leiva D."/>
            <person name="Curtis B.A."/>
            <person name="Zahonova K."/>
            <person name="Pipaliya S."/>
            <person name="Dacks J."/>
            <person name="Roger A.J."/>
        </authorList>
    </citation>
    <scope>NUCLEOTIDE SEQUENCE</scope>
    <source>
        <strain evidence="3">Schooner1</strain>
    </source>
</reference>
<evidence type="ECO:0000256" key="2">
    <source>
        <dbReference type="SAM" id="MobiDB-lite"/>
    </source>
</evidence>
<keyword evidence="4" id="KW-1185">Reference proteome</keyword>
<feature type="compositionally biased region" description="Basic residues" evidence="2">
    <location>
        <begin position="32"/>
        <end position="46"/>
    </location>
</feature>
<dbReference type="EMBL" id="JAOAOG010000198">
    <property type="protein sequence ID" value="KAJ6240909.1"/>
    <property type="molecule type" value="Genomic_DNA"/>
</dbReference>
<feature type="coiled-coil region" evidence="1">
    <location>
        <begin position="94"/>
        <end position="167"/>
    </location>
</feature>
<dbReference type="Proteomes" id="UP001150062">
    <property type="component" value="Unassembled WGS sequence"/>
</dbReference>
<evidence type="ECO:0000313" key="4">
    <source>
        <dbReference type="Proteomes" id="UP001150062"/>
    </source>
</evidence>
<name>A0ABQ8Y8J8_9EUKA</name>
<keyword evidence="1" id="KW-0175">Coiled coil</keyword>
<comment type="caution">
    <text evidence="3">The sequence shown here is derived from an EMBL/GenBank/DDBJ whole genome shotgun (WGS) entry which is preliminary data.</text>
</comment>
<evidence type="ECO:0000313" key="3">
    <source>
        <dbReference type="EMBL" id="KAJ6240909.1"/>
    </source>
</evidence>
<protein>
    <submittedName>
        <fullName evidence="3">Survival motor neuron-like protein</fullName>
    </submittedName>
</protein>
<organism evidence="3 4">
    <name type="scientific">Anaeramoeba flamelloides</name>
    <dbReference type="NCBI Taxonomy" id="1746091"/>
    <lineage>
        <taxon>Eukaryota</taxon>
        <taxon>Metamonada</taxon>
        <taxon>Anaeramoebidae</taxon>
        <taxon>Anaeramoeba</taxon>
    </lineage>
</organism>
<proteinExistence type="predicted"/>
<gene>
    <name evidence="3" type="ORF">M0813_24008</name>
</gene>
<evidence type="ECO:0000256" key="1">
    <source>
        <dbReference type="SAM" id="Coils"/>
    </source>
</evidence>